<dbReference type="Proteomes" id="UP000694845">
    <property type="component" value="Unplaced"/>
</dbReference>
<reference evidence="11" key="1">
    <citation type="submission" date="2025-08" db="UniProtKB">
        <authorList>
            <consortium name="RefSeq"/>
        </authorList>
    </citation>
    <scope>IDENTIFICATION</scope>
</reference>
<feature type="compositionally biased region" description="Acidic residues" evidence="9">
    <location>
        <begin position="239"/>
        <end position="248"/>
    </location>
</feature>
<evidence type="ECO:0000256" key="6">
    <source>
        <dbReference type="ARBA" id="ARBA00023159"/>
    </source>
</evidence>
<comment type="subcellular location">
    <subcellularLocation>
        <location evidence="1">Nucleus</location>
    </subcellularLocation>
</comment>
<dbReference type="GO" id="GO:0032422">
    <property type="term" value="F:purine-rich negative regulatory element binding"/>
    <property type="evidence" value="ECO:0007669"/>
    <property type="project" value="InterPro"/>
</dbReference>
<evidence type="ECO:0000256" key="7">
    <source>
        <dbReference type="ARBA" id="ARBA00023163"/>
    </source>
</evidence>
<gene>
    <name evidence="11" type="primary">LOC110982985</name>
</gene>
<keyword evidence="7" id="KW-0804">Transcription</keyword>
<sequence length="263" mass="30379">MSDRESTEDQSQGQGVQELATKTLSVQTKRYYIDVKQNRRGKFIKIAEVGASGGKSRLTLAMSAAAALRDHMTEFSEHYAQLGPPNPDNPPEDGRLKSEVIINENKRYYLDLKENNRGRFLKVSQTVNRARRTQIALPAQGLVEFKNALTELLDEFGTENGTADVQPELPENRFIRVENKNFYFDIGNNYRGIFMRVSEVQPRNQYRTSITIPERSWARFRDIFSDYVDKMKELRTAPVEEEEEEDQDREQREGDGEGDRDEE</sequence>
<keyword evidence="4" id="KW-0805">Transcription regulation</keyword>
<keyword evidence="6" id="KW-0010">Activator</keyword>
<dbReference type="FunFam" id="3.10.450.700:FF:000001">
    <property type="entry name" value="Purine-rich element binding protein A"/>
    <property type="match status" value="1"/>
</dbReference>
<evidence type="ECO:0000256" key="4">
    <source>
        <dbReference type="ARBA" id="ARBA00023015"/>
    </source>
</evidence>
<evidence type="ECO:0000256" key="3">
    <source>
        <dbReference type="ARBA" id="ARBA00022990"/>
    </source>
</evidence>
<evidence type="ECO:0000256" key="5">
    <source>
        <dbReference type="ARBA" id="ARBA00023125"/>
    </source>
</evidence>
<evidence type="ECO:0000256" key="2">
    <source>
        <dbReference type="ARBA" id="ARBA00009251"/>
    </source>
</evidence>
<protein>
    <submittedName>
        <fullName evidence="11">Transcriptional activator protein Pur-beta-like</fullName>
    </submittedName>
</protein>
<dbReference type="GeneID" id="110982985"/>
<keyword evidence="10" id="KW-1185">Reference proteome</keyword>
<evidence type="ECO:0000256" key="8">
    <source>
        <dbReference type="ARBA" id="ARBA00023242"/>
    </source>
</evidence>
<evidence type="ECO:0000313" key="11">
    <source>
        <dbReference type="RefSeq" id="XP_022097509.1"/>
    </source>
</evidence>
<comment type="similarity">
    <text evidence="2">Belongs to the PUR DNA-binding protein family.</text>
</comment>
<dbReference type="GO" id="GO:0005634">
    <property type="term" value="C:nucleus"/>
    <property type="evidence" value="ECO:0007669"/>
    <property type="project" value="UniProtKB-SubCell"/>
</dbReference>
<dbReference type="Gene3D" id="3.10.450.700">
    <property type="match status" value="1"/>
</dbReference>
<dbReference type="OrthoDB" id="523901at2759"/>
<keyword evidence="5" id="KW-0238">DNA-binding</keyword>
<keyword evidence="8" id="KW-0539">Nucleus</keyword>
<dbReference type="RefSeq" id="XP_022097509.1">
    <property type="nucleotide sequence ID" value="XM_022241817.1"/>
</dbReference>
<evidence type="ECO:0000313" key="10">
    <source>
        <dbReference type="Proteomes" id="UP000694845"/>
    </source>
</evidence>
<dbReference type="PANTHER" id="PTHR12611">
    <property type="entry name" value="PUR-TRANSCRIPTIONAL ACTIVATOR"/>
    <property type="match status" value="1"/>
</dbReference>
<dbReference type="FunFam" id="3.30.2450.30:FF:000001">
    <property type="entry name" value="Purine-rich element binding protein A"/>
    <property type="match status" value="1"/>
</dbReference>
<feature type="region of interest" description="Disordered" evidence="9">
    <location>
        <begin position="234"/>
        <end position="263"/>
    </location>
</feature>
<name>A0A8B7YW20_ACAPL</name>
<dbReference type="SMART" id="SM00712">
    <property type="entry name" value="PUR"/>
    <property type="match status" value="3"/>
</dbReference>
<dbReference type="InterPro" id="IPR006628">
    <property type="entry name" value="PUR-bd_fam"/>
</dbReference>
<dbReference type="AlphaFoldDB" id="A0A8B7YW20"/>
<dbReference type="KEGG" id="aplc:110982985"/>
<dbReference type="OMA" id="AKEDGWS"/>
<dbReference type="GO" id="GO:0000981">
    <property type="term" value="F:DNA-binding transcription factor activity, RNA polymerase II-specific"/>
    <property type="evidence" value="ECO:0007669"/>
    <property type="project" value="TreeGrafter"/>
</dbReference>
<proteinExistence type="inferred from homology"/>
<dbReference type="Gene3D" id="3.30.2450.30">
    <property type="match status" value="1"/>
</dbReference>
<dbReference type="PANTHER" id="PTHR12611:SF0">
    <property type="entry name" value="PURINE-RICH BINDING PROTEIN-ALPHA, ISOFORM B"/>
    <property type="match status" value="1"/>
</dbReference>
<dbReference type="Pfam" id="PF04845">
    <property type="entry name" value="PurA"/>
    <property type="match status" value="1"/>
</dbReference>
<evidence type="ECO:0000256" key="9">
    <source>
        <dbReference type="SAM" id="MobiDB-lite"/>
    </source>
</evidence>
<accession>A0A8B7YW20</accession>
<evidence type="ECO:0000256" key="1">
    <source>
        <dbReference type="ARBA" id="ARBA00004123"/>
    </source>
</evidence>
<dbReference type="GO" id="GO:0000977">
    <property type="term" value="F:RNA polymerase II transcription regulatory region sequence-specific DNA binding"/>
    <property type="evidence" value="ECO:0007669"/>
    <property type="project" value="InterPro"/>
</dbReference>
<keyword evidence="3" id="KW-0007">Acetylation</keyword>
<organism evidence="10 11">
    <name type="scientific">Acanthaster planci</name>
    <name type="common">Crown-of-thorns starfish</name>
    <dbReference type="NCBI Taxonomy" id="133434"/>
    <lineage>
        <taxon>Eukaryota</taxon>
        <taxon>Metazoa</taxon>
        <taxon>Echinodermata</taxon>
        <taxon>Eleutherozoa</taxon>
        <taxon>Asterozoa</taxon>
        <taxon>Asteroidea</taxon>
        <taxon>Valvatacea</taxon>
        <taxon>Valvatida</taxon>
        <taxon>Acanthasteridae</taxon>
        <taxon>Acanthaster</taxon>
    </lineage>
</organism>